<evidence type="ECO:0000256" key="1">
    <source>
        <dbReference type="SAM" id="MobiDB-lite"/>
    </source>
</evidence>
<protein>
    <submittedName>
        <fullName evidence="2">Uncharacterized protein</fullName>
    </submittedName>
</protein>
<proteinExistence type="predicted"/>
<dbReference type="Proteomes" id="UP000322245">
    <property type="component" value="Unassembled WGS sequence"/>
</dbReference>
<evidence type="ECO:0000313" key="2">
    <source>
        <dbReference type="EMBL" id="TYJ54047.1"/>
    </source>
</evidence>
<feature type="compositionally biased region" description="Basic and acidic residues" evidence="1">
    <location>
        <begin position="1"/>
        <end position="10"/>
    </location>
</feature>
<organism evidence="2 3">
    <name type="scientific">Cryptococcus floricola</name>
    <dbReference type="NCBI Taxonomy" id="2591691"/>
    <lineage>
        <taxon>Eukaryota</taxon>
        <taxon>Fungi</taxon>
        <taxon>Dikarya</taxon>
        <taxon>Basidiomycota</taxon>
        <taxon>Agaricomycotina</taxon>
        <taxon>Tremellomycetes</taxon>
        <taxon>Tremellales</taxon>
        <taxon>Cryptococcaceae</taxon>
        <taxon>Cryptococcus</taxon>
    </lineage>
</organism>
<feature type="region of interest" description="Disordered" evidence="1">
    <location>
        <begin position="1"/>
        <end position="261"/>
    </location>
</feature>
<name>A0A5D3ARC3_9TREE</name>
<feature type="compositionally biased region" description="Basic and acidic residues" evidence="1">
    <location>
        <begin position="222"/>
        <end position="246"/>
    </location>
</feature>
<reference evidence="2 3" key="1">
    <citation type="submission" date="2017-05" db="EMBL/GenBank/DDBJ databases">
        <title>The Genome Sequence of Tsuchiyaea wingfieldii DSM 27421.</title>
        <authorList>
            <person name="Cuomo C."/>
            <person name="Passer A."/>
            <person name="Billmyre B."/>
            <person name="Heitman J."/>
        </authorList>
    </citation>
    <scope>NUCLEOTIDE SEQUENCE [LARGE SCALE GENOMIC DNA]</scope>
    <source>
        <strain evidence="2 3">DSM 27421</strain>
    </source>
</reference>
<feature type="compositionally biased region" description="Acidic residues" evidence="1">
    <location>
        <begin position="139"/>
        <end position="151"/>
    </location>
</feature>
<dbReference type="EMBL" id="NIDF01000070">
    <property type="protein sequence ID" value="TYJ54047.1"/>
    <property type="molecule type" value="Genomic_DNA"/>
</dbReference>
<feature type="compositionally biased region" description="Acidic residues" evidence="1">
    <location>
        <begin position="107"/>
        <end position="117"/>
    </location>
</feature>
<dbReference type="AlphaFoldDB" id="A0A5D3ARC3"/>
<feature type="region of interest" description="Disordered" evidence="1">
    <location>
        <begin position="341"/>
        <end position="361"/>
    </location>
</feature>
<comment type="caution">
    <text evidence="2">The sequence shown here is derived from an EMBL/GenBank/DDBJ whole genome shotgun (WGS) entry which is preliminary data.</text>
</comment>
<feature type="compositionally biased region" description="Basic and acidic residues" evidence="1">
    <location>
        <begin position="126"/>
        <end position="138"/>
    </location>
</feature>
<gene>
    <name evidence="2" type="ORF">B9479_005311</name>
</gene>
<evidence type="ECO:0000313" key="3">
    <source>
        <dbReference type="Proteomes" id="UP000322245"/>
    </source>
</evidence>
<feature type="compositionally biased region" description="Basic residues" evidence="1">
    <location>
        <begin position="155"/>
        <end position="166"/>
    </location>
</feature>
<feature type="compositionally biased region" description="Basic and acidic residues" evidence="1">
    <location>
        <begin position="47"/>
        <end position="64"/>
    </location>
</feature>
<accession>A0A5D3ARC3</accession>
<keyword evidence="3" id="KW-1185">Reference proteome</keyword>
<sequence>MSTMPRRRETYPPPYSQSYHQDYLQDYHPSSRRPTARPYTRSSRGYESAHEVPRYSSRKYDSAHEAPYSSYYDRREHRPSRRPRSQSTRQRGYEYTFASEGARPGADDIEVTYDDPEDLRQSGYTRKHDNARDTRADETLEVEVEYETDSEEERRRRRASKKKSRQKKDTSRSTKGRPYWEDPNEYWVREDGRLRMPPPPIGDNHIVPTEMESEDDSANVDTNDHDQPQEAPESERQTFHRYETFKTPKSSPGPLTEVQYSPSEAEGLGNWRLIDIDFKNVFYEDRMRDEITKIPWTRARVPVNTKWDQQPVNSWLDHVPAVSIVNDLFPDVPDEMGARAKKVKVDPSAAAPRELEAAHKG</sequence>